<evidence type="ECO:0000256" key="1">
    <source>
        <dbReference type="ARBA" id="ARBA00004141"/>
    </source>
</evidence>
<reference evidence="6" key="1">
    <citation type="submission" date="2013-07" db="EMBL/GenBank/DDBJ databases">
        <title>Transcriptome sequencing and developmental regulation of gene expression in Anopheles aquasalis.</title>
        <authorList>
            <consortium name="Brazilian Malaria Network (MCT/CNPq/MS/SCTIE/DECIT/PRONEX 555648/2009-5) and Research Network on Bioactive Molecules from Arthropod Vectors (NAP-MOBIARVE"/>
            <consortium name="University of Sao Paulo)"/>
            <person name="Marinotti O."/>
            <person name="Ribeiro J.M.C."/>
            <person name="Costa-da-Silva A.L."/>
            <person name="Silva M.C.P."/>
            <person name="Lopes A.R."/>
            <person name="Barros M.S."/>
            <person name="Sa-Nunes A."/>
            <person name="Konjin B.B."/>
            <person name="Carvalho E."/>
            <person name="Suesdek L."/>
            <person name="Silva-Neto M.A.C."/>
            <person name="Capurro M.L."/>
        </authorList>
    </citation>
    <scope>NUCLEOTIDE SEQUENCE</scope>
    <source>
        <tissue evidence="6">Whole body</tissue>
    </source>
</reference>
<dbReference type="GO" id="GO:0038166">
    <property type="term" value="P:angiotensin-activated signaling pathway"/>
    <property type="evidence" value="ECO:0007669"/>
    <property type="project" value="InterPro"/>
</dbReference>
<keyword evidence="4 5" id="KW-0472">Membrane</keyword>
<dbReference type="Pfam" id="PF06396">
    <property type="entry name" value="AGTRAP"/>
    <property type="match status" value="1"/>
</dbReference>
<dbReference type="AlphaFoldDB" id="T1DR61"/>
<comment type="subcellular location">
    <subcellularLocation>
        <location evidence="1">Membrane</location>
        <topology evidence="1">Multi-pass membrane protein</topology>
    </subcellularLocation>
</comment>
<organism evidence="6">
    <name type="scientific">Anopheles aquasalis</name>
    <name type="common">Malaria mosquito</name>
    <dbReference type="NCBI Taxonomy" id="42839"/>
    <lineage>
        <taxon>Eukaryota</taxon>
        <taxon>Metazoa</taxon>
        <taxon>Ecdysozoa</taxon>
        <taxon>Arthropoda</taxon>
        <taxon>Hexapoda</taxon>
        <taxon>Insecta</taxon>
        <taxon>Pterygota</taxon>
        <taxon>Neoptera</taxon>
        <taxon>Endopterygota</taxon>
        <taxon>Diptera</taxon>
        <taxon>Nematocera</taxon>
        <taxon>Culicoidea</taxon>
        <taxon>Culicidae</taxon>
        <taxon>Anophelinae</taxon>
        <taxon>Anopheles</taxon>
    </lineage>
</organism>
<name>T1DR61_ANOAQ</name>
<dbReference type="VEuPathDB" id="VectorBase:AAQUA_011840"/>
<dbReference type="GO" id="GO:0005886">
    <property type="term" value="C:plasma membrane"/>
    <property type="evidence" value="ECO:0007669"/>
    <property type="project" value="TreeGrafter"/>
</dbReference>
<keyword evidence="2 5" id="KW-0812">Transmembrane</keyword>
<protein>
    <submittedName>
        <fullName evidence="6">Putative angiotensin ii</fullName>
    </submittedName>
</protein>
<dbReference type="PANTHER" id="PTHR16521:SF3">
    <property type="entry name" value="TYPE-1 ANGIOTENSIN II RECEPTOR-ASSOCIATED PROTEIN"/>
    <property type="match status" value="1"/>
</dbReference>
<evidence type="ECO:0000256" key="4">
    <source>
        <dbReference type="ARBA" id="ARBA00023136"/>
    </source>
</evidence>
<feature type="transmembrane region" description="Helical" evidence="5">
    <location>
        <begin position="37"/>
        <end position="55"/>
    </location>
</feature>
<dbReference type="SMART" id="SM00805">
    <property type="entry name" value="AGTRAP"/>
    <property type="match status" value="1"/>
</dbReference>
<evidence type="ECO:0000256" key="2">
    <source>
        <dbReference type="ARBA" id="ARBA00022692"/>
    </source>
</evidence>
<evidence type="ECO:0000256" key="5">
    <source>
        <dbReference type="SAM" id="Phobius"/>
    </source>
</evidence>
<sequence>LSWRLAVAFLNPNPDRTTKKRIAMDVQRALNTSHTRMKLVAFVHFVLIVLALEGAWLPSAYLFYNILFVIALFWAIHCRESTDAVQICAVINAASFMFDLMGIIFYFPSHGIFSAVFAILNLVLRPFSTLILQRELSDRAVASTSPGAATGVGVGGMAYEDIDAPHLQTPSRA</sequence>
<feature type="non-terminal residue" evidence="6">
    <location>
        <position position="1"/>
    </location>
</feature>
<evidence type="ECO:0000256" key="3">
    <source>
        <dbReference type="ARBA" id="ARBA00022989"/>
    </source>
</evidence>
<feature type="transmembrane region" description="Helical" evidence="5">
    <location>
        <begin position="112"/>
        <end position="132"/>
    </location>
</feature>
<accession>T1DR61</accession>
<keyword evidence="3 5" id="KW-1133">Transmembrane helix</keyword>
<dbReference type="EMBL" id="GAMD01000795">
    <property type="protein sequence ID" value="JAB00796.1"/>
    <property type="molecule type" value="mRNA"/>
</dbReference>
<dbReference type="PANTHER" id="PTHR16521">
    <property type="entry name" value="TYPE-1 ANGIOTENSIN II RECEPTOR-ASSOCIATED PROTEIN"/>
    <property type="match status" value="1"/>
</dbReference>
<proteinExistence type="evidence at transcript level"/>
<evidence type="ECO:0000313" key="6">
    <source>
        <dbReference type="EMBL" id="JAB00796.1"/>
    </source>
</evidence>
<dbReference type="InterPro" id="IPR009436">
    <property type="entry name" value="AGTRAP"/>
</dbReference>